<evidence type="ECO:0000256" key="6">
    <source>
        <dbReference type="SAM" id="MobiDB-lite"/>
    </source>
</evidence>
<reference evidence="9 10" key="1">
    <citation type="submission" date="2020-02" db="EMBL/GenBank/DDBJ databases">
        <authorList>
            <person name="Zheng R.K."/>
            <person name="Sun C.M."/>
        </authorList>
    </citation>
    <scope>NUCLEOTIDE SEQUENCE [LARGE SCALE GENOMIC DNA]</scope>
    <source>
        <strain evidence="10">zrk23</strain>
    </source>
</reference>
<dbReference type="Gene3D" id="1.20.1250.20">
    <property type="entry name" value="MFS general substrate transporter like domains"/>
    <property type="match status" value="1"/>
</dbReference>
<dbReference type="SUPFAM" id="SSF103473">
    <property type="entry name" value="MFS general substrate transporter"/>
    <property type="match status" value="1"/>
</dbReference>
<feature type="transmembrane region" description="Helical" evidence="7">
    <location>
        <begin position="287"/>
        <end position="310"/>
    </location>
</feature>
<keyword evidence="10" id="KW-1185">Reference proteome</keyword>
<dbReference type="Pfam" id="PF07690">
    <property type="entry name" value="MFS_1"/>
    <property type="match status" value="1"/>
</dbReference>
<feature type="transmembrane region" description="Helical" evidence="7">
    <location>
        <begin position="162"/>
        <end position="180"/>
    </location>
</feature>
<dbReference type="EMBL" id="CP049109">
    <property type="protein sequence ID" value="QIG79387.1"/>
    <property type="molecule type" value="Genomic_DNA"/>
</dbReference>
<feature type="compositionally biased region" description="Polar residues" evidence="6">
    <location>
        <begin position="374"/>
        <end position="383"/>
    </location>
</feature>
<sequence>MSPALRIGATSFALIAVCYGFARFAFGLFLPQIDRELGLGASLSGFISGGSFAGYCVTIIASALLTERFGARAVATAASLVAAIGMAGIALAPTPVLLAIAVMVAGSSTGLASPPLAAAVAEAVRRNRQDTTNTGINAGTSAGVALSGPIALAIAGEWRLAFAAYAAVALALAVAAMLALPGVRGDSRADGLFPLAGPVMRLICATFMMGAASTALWSFGGELVSQNLEWRTVGTGLLWTCIGAGGIAGGCAGMLVARCGLDRVHRAFLGLMAVGILTVGMDSGSAAVALVGGTVFGAAYIMLTGVYLVWGTGALPDRPATGLMVGFLVLAIGQSAGAPLFGLLMEEVGAAPAVAGFATIALLAGIFRAGSPATRRSQSQDSNDAGLPRAAGG</sequence>
<feature type="transmembrane region" description="Helical" evidence="7">
    <location>
        <begin position="136"/>
        <end position="156"/>
    </location>
</feature>
<feature type="transmembrane region" description="Helical" evidence="7">
    <location>
        <begin position="192"/>
        <end position="217"/>
    </location>
</feature>
<feature type="transmembrane region" description="Helical" evidence="7">
    <location>
        <begin position="98"/>
        <end position="124"/>
    </location>
</feature>
<evidence type="ECO:0000256" key="1">
    <source>
        <dbReference type="ARBA" id="ARBA00004651"/>
    </source>
</evidence>
<keyword evidence="5 7" id="KW-0472">Membrane</keyword>
<dbReference type="GO" id="GO:0005886">
    <property type="term" value="C:plasma membrane"/>
    <property type="evidence" value="ECO:0007669"/>
    <property type="project" value="UniProtKB-SubCell"/>
</dbReference>
<feature type="transmembrane region" description="Helical" evidence="7">
    <location>
        <begin position="12"/>
        <end position="33"/>
    </location>
</feature>
<dbReference type="InterPro" id="IPR011701">
    <property type="entry name" value="MFS"/>
</dbReference>
<evidence type="ECO:0000313" key="10">
    <source>
        <dbReference type="Proteomes" id="UP000501568"/>
    </source>
</evidence>
<keyword evidence="4 7" id="KW-1133">Transmembrane helix</keyword>
<dbReference type="InterPro" id="IPR020846">
    <property type="entry name" value="MFS_dom"/>
</dbReference>
<accession>A0A6G6Y3J9</accession>
<feature type="transmembrane region" description="Helical" evidence="7">
    <location>
        <begin position="350"/>
        <end position="370"/>
    </location>
</feature>
<evidence type="ECO:0000313" key="9">
    <source>
        <dbReference type="EMBL" id="QIG79387.1"/>
    </source>
</evidence>
<dbReference type="InterPro" id="IPR036259">
    <property type="entry name" value="MFS_trans_sf"/>
</dbReference>
<comment type="subcellular location">
    <subcellularLocation>
        <location evidence="1">Cell membrane</location>
        <topology evidence="1">Multi-pass membrane protein</topology>
    </subcellularLocation>
</comment>
<evidence type="ECO:0000256" key="4">
    <source>
        <dbReference type="ARBA" id="ARBA00022989"/>
    </source>
</evidence>
<dbReference type="GO" id="GO:0022857">
    <property type="term" value="F:transmembrane transporter activity"/>
    <property type="evidence" value="ECO:0007669"/>
    <property type="project" value="InterPro"/>
</dbReference>
<dbReference type="Proteomes" id="UP000501568">
    <property type="component" value="Chromosome"/>
</dbReference>
<feature type="region of interest" description="Disordered" evidence="6">
    <location>
        <begin position="373"/>
        <end position="393"/>
    </location>
</feature>
<feature type="transmembrane region" description="Helical" evidence="7">
    <location>
        <begin position="45"/>
        <end position="66"/>
    </location>
</feature>
<gene>
    <name evidence="9" type="ORF">G5C33_06005</name>
</gene>
<name>A0A6G6Y3J9_9SPHN</name>
<feature type="transmembrane region" description="Helical" evidence="7">
    <location>
        <begin position="264"/>
        <end position="281"/>
    </location>
</feature>
<evidence type="ECO:0000259" key="8">
    <source>
        <dbReference type="PROSITE" id="PS50850"/>
    </source>
</evidence>
<dbReference type="PANTHER" id="PTHR43124:SF3">
    <property type="entry name" value="CHLORAMPHENICOL EFFLUX PUMP RV0191"/>
    <property type="match status" value="1"/>
</dbReference>
<feature type="transmembrane region" description="Helical" evidence="7">
    <location>
        <begin position="73"/>
        <end position="92"/>
    </location>
</feature>
<keyword evidence="3 7" id="KW-0812">Transmembrane</keyword>
<keyword evidence="2" id="KW-1003">Cell membrane</keyword>
<dbReference type="PROSITE" id="PS50850">
    <property type="entry name" value="MFS"/>
    <property type="match status" value="1"/>
</dbReference>
<dbReference type="AlphaFoldDB" id="A0A6G6Y3J9"/>
<evidence type="ECO:0000256" key="2">
    <source>
        <dbReference type="ARBA" id="ARBA00022475"/>
    </source>
</evidence>
<dbReference type="InterPro" id="IPR050189">
    <property type="entry name" value="MFS_Efflux_Transporters"/>
</dbReference>
<evidence type="ECO:0000256" key="5">
    <source>
        <dbReference type="ARBA" id="ARBA00023136"/>
    </source>
</evidence>
<feature type="transmembrane region" description="Helical" evidence="7">
    <location>
        <begin position="237"/>
        <end position="257"/>
    </location>
</feature>
<evidence type="ECO:0000256" key="3">
    <source>
        <dbReference type="ARBA" id="ARBA00022692"/>
    </source>
</evidence>
<evidence type="ECO:0000256" key="7">
    <source>
        <dbReference type="SAM" id="Phobius"/>
    </source>
</evidence>
<feature type="transmembrane region" description="Helical" evidence="7">
    <location>
        <begin position="322"/>
        <end position="344"/>
    </location>
</feature>
<proteinExistence type="predicted"/>
<protein>
    <submittedName>
        <fullName evidence="9">YbfB/YjiJ family MFS transporter</fullName>
    </submittedName>
</protein>
<feature type="domain" description="Major facilitator superfamily (MFS) profile" evidence="8">
    <location>
        <begin position="1"/>
        <end position="376"/>
    </location>
</feature>
<dbReference type="RefSeq" id="WP_165326388.1">
    <property type="nucleotide sequence ID" value="NZ_CP049109.1"/>
</dbReference>
<organism evidence="9 10">
    <name type="scientific">Stakelama tenebrarum</name>
    <dbReference type="NCBI Taxonomy" id="2711215"/>
    <lineage>
        <taxon>Bacteria</taxon>
        <taxon>Pseudomonadati</taxon>
        <taxon>Pseudomonadota</taxon>
        <taxon>Alphaproteobacteria</taxon>
        <taxon>Sphingomonadales</taxon>
        <taxon>Sphingomonadaceae</taxon>
        <taxon>Stakelama</taxon>
    </lineage>
</organism>
<dbReference type="KEGG" id="spzr:G5C33_06005"/>
<dbReference type="PANTHER" id="PTHR43124">
    <property type="entry name" value="PURINE EFFLUX PUMP PBUE"/>
    <property type="match status" value="1"/>
</dbReference>